<dbReference type="Gene3D" id="1.20.1250.20">
    <property type="entry name" value="MFS general substrate transporter like domains"/>
    <property type="match status" value="1"/>
</dbReference>
<name>A0A8J2RDA2_9NEOP</name>
<dbReference type="PANTHER" id="PTHR48021">
    <property type="match status" value="1"/>
</dbReference>
<evidence type="ECO:0000256" key="5">
    <source>
        <dbReference type="SAM" id="Phobius"/>
    </source>
</evidence>
<dbReference type="InterPro" id="IPR050549">
    <property type="entry name" value="MFS_Trehalose_Transporter"/>
</dbReference>
<feature type="transmembrane region" description="Helical" evidence="5">
    <location>
        <begin position="383"/>
        <end position="406"/>
    </location>
</feature>
<evidence type="ECO:0000256" key="1">
    <source>
        <dbReference type="ARBA" id="ARBA00004141"/>
    </source>
</evidence>
<dbReference type="InterPro" id="IPR020846">
    <property type="entry name" value="MFS_dom"/>
</dbReference>
<organism evidence="8 9">
    <name type="scientific">Danaus chrysippus</name>
    <name type="common">African queen</name>
    <dbReference type="NCBI Taxonomy" id="151541"/>
    <lineage>
        <taxon>Eukaryota</taxon>
        <taxon>Metazoa</taxon>
        <taxon>Ecdysozoa</taxon>
        <taxon>Arthropoda</taxon>
        <taxon>Hexapoda</taxon>
        <taxon>Insecta</taxon>
        <taxon>Pterygota</taxon>
        <taxon>Neoptera</taxon>
        <taxon>Endopterygota</taxon>
        <taxon>Lepidoptera</taxon>
        <taxon>Glossata</taxon>
        <taxon>Ditrysia</taxon>
        <taxon>Papilionoidea</taxon>
        <taxon>Nymphalidae</taxon>
        <taxon>Danainae</taxon>
        <taxon>Danaini</taxon>
        <taxon>Danaina</taxon>
        <taxon>Danaus</taxon>
        <taxon>Anosia</taxon>
    </lineage>
</organism>
<proteinExistence type="predicted"/>
<feature type="transmembrane region" description="Helical" evidence="5">
    <location>
        <begin position="250"/>
        <end position="279"/>
    </location>
</feature>
<dbReference type="GO" id="GO:0022857">
    <property type="term" value="F:transmembrane transporter activity"/>
    <property type="evidence" value="ECO:0007669"/>
    <property type="project" value="InterPro"/>
</dbReference>
<feature type="transmembrane region" description="Helical" evidence="5">
    <location>
        <begin position="135"/>
        <end position="155"/>
    </location>
</feature>
<dbReference type="GO" id="GO:0016020">
    <property type="term" value="C:membrane"/>
    <property type="evidence" value="ECO:0007669"/>
    <property type="project" value="UniProtKB-SubCell"/>
</dbReference>
<keyword evidence="2 5" id="KW-0812">Transmembrane</keyword>
<dbReference type="SUPFAM" id="SSF103473">
    <property type="entry name" value="MFS general substrate transporter"/>
    <property type="match status" value="1"/>
</dbReference>
<feature type="transmembrane region" description="Helical" evidence="5">
    <location>
        <begin position="349"/>
        <end position="371"/>
    </location>
</feature>
<dbReference type="PROSITE" id="PS50850">
    <property type="entry name" value="MFS"/>
    <property type="match status" value="1"/>
</dbReference>
<dbReference type="EMBL" id="CAKASE010000076">
    <property type="protein sequence ID" value="CAG9577638.1"/>
    <property type="molecule type" value="Genomic_DNA"/>
</dbReference>
<accession>A0A8J2RDA2</accession>
<feature type="signal peptide" evidence="6">
    <location>
        <begin position="1"/>
        <end position="22"/>
    </location>
</feature>
<dbReference type="OrthoDB" id="6133115at2759"/>
<feature type="chain" id="PRO_5035250582" evidence="6">
    <location>
        <begin position="23"/>
        <end position="472"/>
    </location>
</feature>
<feature type="transmembrane region" description="Helical" evidence="5">
    <location>
        <begin position="291"/>
        <end position="312"/>
    </location>
</feature>
<dbReference type="Pfam" id="PF00083">
    <property type="entry name" value="Sugar_tr"/>
    <property type="match status" value="1"/>
</dbReference>
<evidence type="ECO:0000313" key="8">
    <source>
        <dbReference type="EMBL" id="CAG9577638.1"/>
    </source>
</evidence>
<feature type="transmembrane region" description="Helical" evidence="5">
    <location>
        <begin position="324"/>
        <end position="343"/>
    </location>
</feature>
<evidence type="ECO:0000256" key="6">
    <source>
        <dbReference type="SAM" id="SignalP"/>
    </source>
</evidence>
<evidence type="ECO:0000313" key="9">
    <source>
        <dbReference type="Proteomes" id="UP000789524"/>
    </source>
</evidence>
<sequence>MGFPTQKVLMLGSLSSIAVSNGFLFAQTTGMIKTLQRNDDGLDLTESDIQWITSTISMTHFLGSALTTLSDKMGRRWPLIIFSVATVVQWLVLYMAQNIYHFMLSRVIAGISFGARFCLNILITPEYTSPKTRAFFLNIVTSVSPAIGTGLGHYLGNIFHWRTVALISIFPALVGIIVPYFCVESPHWLASKGRFQECEESFKKIHGNSTKSQSELQYLIKMEKCKLRQAEITNTRTSKAKLYLALRKKYFWNLILMSFFIIMYIAATAKAAFAILATIILEDMTGTTNIVLYNILVDIFILVGTSLSCVLVRKMTMRNVLFSTGYTANAVLVILSACLYFGAGVQNLRWVNVSLLAVYFILMEAGPSPVLEALLGEIFPLEIKVYCMFFVGVMISTFLSLGLILFPILTEVIGYSGTFLLNAIIMTTSLVFIKLKLPETKGRTLQEIEAFFKTNIFDIDEALSEEKKNMLL</sequence>
<keyword evidence="3 5" id="KW-1133">Transmembrane helix</keyword>
<feature type="transmembrane region" description="Helical" evidence="5">
    <location>
        <begin position="161"/>
        <end position="183"/>
    </location>
</feature>
<dbReference type="InterPro" id="IPR036259">
    <property type="entry name" value="MFS_trans_sf"/>
</dbReference>
<dbReference type="InterPro" id="IPR005829">
    <property type="entry name" value="Sugar_transporter_CS"/>
</dbReference>
<gene>
    <name evidence="8" type="ORF">DCHRY22_LOCUS12452</name>
</gene>
<keyword evidence="4 5" id="KW-0472">Membrane</keyword>
<dbReference type="PANTHER" id="PTHR48021:SF1">
    <property type="entry name" value="GH07001P-RELATED"/>
    <property type="match status" value="1"/>
</dbReference>
<evidence type="ECO:0000259" key="7">
    <source>
        <dbReference type="PROSITE" id="PS50850"/>
    </source>
</evidence>
<keyword evidence="9" id="KW-1185">Reference proteome</keyword>
<reference evidence="8" key="1">
    <citation type="submission" date="2021-09" db="EMBL/GenBank/DDBJ databases">
        <authorList>
            <person name="Martin H S."/>
        </authorList>
    </citation>
    <scope>NUCLEOTIDE SEQUENCE</scope>
</reference>
<protein>
    <submittedName>
        <fullName evidence="8">(African queen) hypothetical protein</fullName>
    </submittedName>
</protein>
<dbReference type="PROSITE" id="PS00217">
    <property type="entry name" value="SUGAR_TRANSPORT_2"/>
    <property type="match status" value="1"/>
</dbReference>
<evidence type="ECO:0000256" key="2">
    <source>
        <dbReference type="ARBA" id="ARBA00022692"/>
    </source>
</evidence>
<feature type="transmembrane region" description="Helical" evidence="5">
    <location>
        <begin position="102"/>
        <end position="123"/>
    </location>
</feature>
<comment type="caution">
    <text evidence="8">The sequence shown here is derived from an EMBL/GenBank/DDBJ whole genome shotgun (WGS) entry which is preliminary data.</text>
</comment>
<dbReference type="Proteomes" id="UP000789524">
    <property type="component" value="Unassembled WGS sequence"/>
</dbReference>
<feature type="transmembrane region" description="Helical" evidence="5">
    <location>
        <begin position="77"/>
        <end position="96"/>
    </location>
</feature>
<evidence type="ECO:0000256" key="4">
    <source>
        <dbReference type="ARBA" id="ARBA00023136"/>
    </source>
</evidence>
<evidence type="ECO:0000256" key="3">
    <source>
        <dbReference type="ARBA" id="ARBA00022989"/>
    </source>
</evidence>
<dbReference type="InterPro" id="IPR005828">
    <property type="entry name" value="MFS_sugar_transport-like"/>
</dbReference>
<feature type="domain" description="Major facilitator superfamily (MFS) profile" evidence="7">
    <location>
        <begin position="1"/>
        <end position="441"/>
    </location>
</feature>
<feature type="transmembrane region" description="Helical" evidence="5">
    <location>
        <begin position="412"/>
        <end position="433"/>
    </location>
</feature>
<dbReference type="AlphaFoldDB" id="A0A8J2RDA2"/>
<keyword evidence="6" id="KW-0732">Signal</keyword>
<comment type="subcellular location">
    <subcellularLocation>
        <location evidence="1">Membrane</location>
        <topology evidence="1">Multi-pass membrane protein</topology>
    </subcellularLocation>
</comment>